<reference evidence="9 10" key="1">
    <citation type="submission" date="2022-03" db="EMBL/GenBank/DDBJ databases">
        <title>Luteimonas soily sp. nov., a novel bacterium isolated from the soil.</title>
        <authorList>
            <person name="Zhang X."/>
        </authorList>
    </citation>
    <scope>NUCLEOTIDE SEQUENCE [LARGE SCALE GENOMIC DNA]</scope>
    <source>
        <strain evidence="9 10">50</strain>
    </source>
</reference>
<keyword evidence="1" id="KW-0963">Cytoplasm</keyword>
<keyword evidence="3" id="KW-0479">Metal-binding</keyword>
<evidence type="ECO:0000256" key="1">
    <source>
        <dbReference type="ARBA" id="ARBA00022490"/>
    </source>
</evidence>
<evidence type="ECO:0000313" key="9">
    <source>
        <dbReference type="EMBL" id="MCJ0824758.1"/>
    </source>
</evidence>
<accession>A0ABT0A1B6</accession>
<dbReference type="RefSeq" id="WP_243318771.1">
    <property type="nucleotide sequence ID" value="NZ_JALGCL010000001.1"/>
</dbReference>
<evidence type="ECO:0000313" key="10">
    <source>
        <dbReference type="Proteomes" id="UP001165423"/>
    </source>
</evidence>
<keyword evidence="5" id="KW-0460">Magnesium</keyword>
<evidence type="ECO:0000256" key="3">
    <source>
        <dbReference type="ARBA" id="ARBA00022723"/>
    </source>
</evidence>
<dbReference type="Proteomes" id="UP001165423">
    <property type="component" value="Unassembled WGS sequence"/>
</dbReference>
<dbReference type="CDD" id="cd02503">
    <property type="entry name" value="MobA"/>
    <property type="match status" value="1"/>
</dbReference>
<comment type="caution">
    <text evidence="9">The sequence shown here is derived from an EMBL/GenBank/DDBJ whole genome shotgun (WGS) entry which is preliminary data.</text>
</comment>
<keyword evidence="2" id="KW-0808">Transferase</keyword>
<organism evidence="9 10">
    <name type="scientific">Cognatiluteimonas sedimenti</name>
    <dbReference type="NCBI Taxonomy" id="2927791"/>
    <lineage>
        <taxon>Bacteria</taxon>
        <taxon>Pseudomonadati</taxon>
        <taxon>Pseudomonadota</taxon>
        <taxon>Gammaproteobacteria</taxon>
        <taxon>Lysobacterales</taxon>
        <taxon>Lysobacteraceae</taxon>
        <taxon>Cognatiluteimonas</taxon>
    </lineage>
</organism>
<evidence type="ECO:0000259" key="8">
    <source>
        <dbReference type="Pfam" id="PF12804"/>
    </source>
</evidence>
<dbReference type="GO" id="GO:0016779">
    <property type="term" value="F:nucleotidyltransferase activity"/>
    <property type="evidence" value="ECO:0007669"/>
    <property type="project" value="UniProtKB-KW"/>
</dbReference>
<evidence type="ECO:0000256" key="6">
    <source>
        <dbReference type="ARBA" id="ARBA00023134"/>
    </source>
</evidence>
<dbReference type="Pfam" id="PF12804">
    <property type="entry name" value="NTP_transf_3"/>
    <property type="match status" value="1"/>
</dbReference>
<keyword evidence="6" id="KW-0342">GTP-binding</keyword>
<gene>
    <name evidence="9" type="ORF">MQC88_02085</name>
</gene>
<dbReference type="InterPro" id="IPR025877">
    <property type="entry name" value="MobA-like_NTP_Trfase"/>
</dbReference>
<dbReference type="PANTHER" id="PTHR19136">
    <property type="entry name" value="MOLYBDENUM COFACTOR GUANYLYLTRANSFERASE"/>
    <property type="match status" value="1"/>
</dbReference>
<name>A0ABT0A1B6_9GAMM</name>
<dbReference type="EMBL" id="JALGCL010000001">
    <property type="protein sequence ID" value="MCJ0824758.1"/>
    <property type="molecule type" value="Genomic_DNA"/>
</dbReference>
<dbReference type="Gene3D" id="3.90.550.10">
    <property type="entry name" value="Spore Coat Polysaccharide Biosynthesis Protein SpsA, Chain A"/>
    <property type="match status" value="1"/>
</dbReference>
<keyword evidence="4" id="KW-0547">Nucleotide-binding</keyword>
<evidence type="ECO:0000256" key="2">
    <source>
        <dbReference type="ARBA" id="ARBA00022679"/>
    </source>
</evidence>
<keyword evidence="7" id="KW-0501">Molybdenum cofactor biosynthesis</keyword>
<protein>
    <submittedName>
        <fullName evidence="9">Molybdenum cofactor guanylyltransferase</fullName>
    </submittedName>
</protein>
<feature type="domain" description="MobA-like NTP transferase" evidence="8">
    <location>
        <begin position="18"/>
        <end position="164"/>
    </location>
</feature>
<evidence type="ECO:0000256" key="7">
    <source>
        <dbReference type="ARBA" id="ARBA00023150"/>
    </source>
</evidence>
<proteinExistence type="predicted"/>
<dbReference type="SUPFAM" id="SSF53448">
    <property type="entry name" value="Nucleotide-diphospho-sugar transferases"/>
    <property type="match status" value="1"/>
</dbReference>
<dbReference type="InterPro" id="IPR029044">
    <property type="entry name" value="Nucleotide-diphossugar_trans"/>
</dbReference>
<evidence type="ECO:0000256" key="5">
    <source>
        <dbReference type="ARBA" id="ARBA00022842"/>
    </source>
</evidence>
<sequence length="199" mass="20564">MSAPGQAALAPHAVTLGILAGGRATRLGGRDKAWLQRDGVPQVVRWQRHFSAQVHEVLASANAGPAAYAAQDLRVVADRAGEGGPLAGLDALAHACTTPWLLTLPVDLVGVNECLLQSLHAGAGGNGAFAQDDDGLQPLVALWRTQALRDAAGQALEAGQWAVHRLQAGLGMACVRFAGVRFGNLNTPDDLRAAGIPLP</sequence>
<keyword evidence="9" id="KW-0548">Nucleotidyltransferase</keyword>
<keyword evidence="10" id="KW-1185">Reference proteome</keyword>
<dbReference type="PANTHER" id="PTHR19136:SF81">
    <property type="entry name" value="MOLYBDENUM COFACTOR GUANYLYLTRANSFERASE"/>
    <property type="match status" value="1"/>
</dbReference>
<evidence type="ECO:0000256" key="4">
    <source>
        <dbReference type="ARBA" id="ARBA00022741"/>
    </source>
</evidence>
<dbReference type="InterPro" id="IPR013482">
    <property type="entry name" value="Molybde_CF_guanTrfase"/>
</dbReference>